<keyword evidence="5" id="KW-1185">Reference proteome</keyword>
<reference evidence="5" key="1">
    <citation type="journal article" date="2019" name="Int. J. Syst. Evol. Microbiol.">
        <title>The Global Catalogue of Microorganisms (GCM) 10K type strain sequencing project: providing services to taxonomists for standard genome sequencing and annotation.</title>
        <authorList>
            <consortium name="The Broad Institute Genomics Platform"/>
            <consortium name="The Broad Institute Genome Sequencing Center for Infectious Disease"/>
            <person name="Wu L."/>
            <person name="Ma J."/>
        </authorList>
    </citation>
    <scope>NUCLEOTIDE SEQUENCE [LARGE SCALE GENOMIC DNA]</scope>
    <source>
        <strain evidence="5">JCM 17810</strain>
    </source>
</reference>
<dbReference type="SUPFAM" id="SSF46955">
    <property type="entry name" value="Putative DNA-binding domain"/>
    <property type="match status" value="1"/>
</dbReference>
<feature type="compositionally biased region" description="Basic and acidic residues" evidence="2">
    <location>
        <begin position="8"/>
        <end position="31"/>
    </location>
</feature>
<dbReference type="PROSITE" id="PS50937">
    <property type="entry name" value="HTH_MERR_2"/>
    <property type="match status" value="1"/>
</dbReference>
<proteinExistence type="predicted"/>
<feature type="region of interest" description="Disordered" evidence="2">
    <location>
        <begin position="1"/>
        <end position="40"/>
    </location>
</feature>
<sequence>MSTAARRRPLEGDANRSERMSEQAQRGRDEALSWPQEVSHDPSMSIGAVLAVLKPEFPAVTISKLRFLEEQGLVSPRRTGSGYRMYSRADAERIRYALTAQRDSYLPLRVIREQLEDLDAGREIEPTSHARVVTRDGELVRPATGARVSAKEICELTGCTENELDDMARAGLVLADTRGRFPGRSVQVVQAAMALERHGVSARHLRRVRTSAEREADTIDQVVAPTRAQRSGAARERGAAQAAELAELYARLHAELLRSAVDELG</sequence>
<name>A0ABP8L9F5_9MICO</name>
<comment type="caution">
    <text evidence="4">The sequence shown here is derived from an EMBL/GenBank/DDBJ whole genome shotgun (WGS) entry which is preliminary data.</text>
</comment>
<organism evidence="4 5">
    <name type="scientific">Georgenia halophila</name>
    <dbReference type="NCBI Taxonomy" id="620889"/>
    <lineage>
        <taxon>Bacteria</taxon>
        <taxon>Bacillati</taxon>
        <taxon>Actinomycetota</taxon>
        <taxon>Actinomycetes</taxon>
        <taxon>Micrococcales</taxon>
        <taxon>Bogoriellaceae</taxon>
        <taxon>Georgenia</taxon>
    </lineage>
</organism>
<accession>A0ABP8L9F5</accession>
<dbReference type="InterPro" id="IPR047057">
    <property type="entry name" value="MerR_fam"/>
</dbReference>
<evidence type="ECO:0000313" key="5">
    <source>
        <dbReference type="Proteomes" id="UP001500622"/>
    </source>
</evidence>
<evidence type="ECO:0000256" key="1">
    <source>
        <dbReference type="ARBA" id="ARBA00023125"/>
    </source>
</evidence>
<dbReference type="PANTHER" id="PTHR30204">
    <property type="entry name" value="REDOX-CYCLING DRUG-SENSING TRANSCRIPTIONAL ACTIVATOR SOXR"/>
    <property type="match status" value="1"/>
</dbReference>
<dbReference type="PANTHER" id="PTHR30204:SF89">
    <property type="entry name" value="HTH MERR-TYPE DOMAIN-CONTAINING PROTEIN"/>
    <property type="match status" value="1"/>
</dbReference>
<gene>
    <name evidence="4" type="ORF">GCM10023169_21990</name>
</gene>
<dbReference type="Pfam" id="PF13411">
    <property type="entry name" value="MerR_1"/>
    <property type="match status" value="1"/>
</dbReference>
<evidence type="ECO:0000256" key="2">
    <source>
        <dbReference type="SAM" id="MobiDB-lite"/>
    </source>
</evidence>
<dbReference type="InterPro" id="IPR009061">
    <property type="entry name" value="DNA-bd_dom_put_sf"/>
</dbReference>
<dbReference type="EMBL" id="BAABGN010000009">
    <property type="protein sequence ID" value="GAA4424881.1"/>
    <property type="molecule type" value="Genomic_DNA"/>
</dbReference>
<keyword evidence="1" id="KW-0238">DNA-binding</keyword>
<protein>
    <submittedName>
        <fullName evidence="4">MerR family transcriptional regulator</fullName>
    </submittedName>
</protein>
<dbReference type="RefSeq" id="WP_345216309.1">
    <property type="nucleotide sequence ID" value="NZ_BAABGN010000009.1"/>
</dbReference>
<dbReference type="SMART" id="SM00422">
    <property type="entry name" value="HTH_MERR"/>
    <property type="match status" value="1"/>
</dbReference>
<dbReference type="CDD" id="cd00592">
    <property type="entry name" value="HTH_MerR-like"/>
    <property type="match status" value="1"/>
</dbReference>
<feature type="domain" description="HTH merR-type" evidence="3">
    <location>
        <begin position="60"/>
        <end position="117"/>
    </location>
</feature>
<evidence type="ECO:0000313" key="4">
    <source>
        <dbReference type="EMBL" id="GAA4424881.1"/>
    </source>
</evidence>
<dbReference type="InterPro" id="IPR000551">
    <property type="entry name" value="MerR-type_HTH_dom"/>
</dbReference>
<dbReference type="Proteomes" id="UP001500622">
    <property type="component" value="Unassembled WGS sequence"/>
</dbReference>
<evidence type="ECO:0000259" key="3">
    <source>
        <dbReference type="PROSITE" id="PS50937"/>
    </source>
</evidence>
<dbReference type="Gene3D" id="1.10.1660.10">
    <property type="match status" value="1"/>
</dbReference>